<evidence type="ECO:0000313" key="2">
    <source>
        <dbReference type="Proteomes" id="UP000005446"/>
    </source>
</evidence>
<dbReference type="HOGENOM" id="CLU_1019609_0_0_1"/>
<accession>H0EMG4</accession>
<dbReference type="Proteomes" id="UP000005446">
    <property type="component" value="Unassembled WGS sequence"/>
</dbReference>
<keyword evidence="2" id="KW-1185">Reference proteome</keyword>
<evidence type="ECO:0000313" key="1">
    <source>
        <dbReference type="EMBL" id="EHL00304.1"/>
    </source>
</evidence>
<gene>
    <name evidence="1" type="ORF">M7I_3800</name>
</gene>
<protein>
    <submittedName>
        <fullName evidence="1">Uncharacterized protein</fullName>
    </submittedName>
</protein>
<proteinExistence type="predicted"/>
<name>H0EMG4_GLAL7</name>
<organism evidence="1 2">
    <name type="scientific">Glarea lozoyensis (strain ATCC 74030 / MF5533)</name>
    <dbReference type="NCBI Taxonomy" id="1104152"/>
    <lineage>
        <taxon>Eukaryota</taxon>
        <taxon>Fungi</taxon>
        <taxon>Dikarya</taxon>
        <taxon>Ascomycota</taxon>
        <taxon>Pezizomycotina</taxon>
        <taxon>Leotiomycetes</taxon>
        <taxon>Helotiales</taxon>
        <taxon>Helotiaceae</taxon>
        <taxon>Glarea</taxon>
    </lineage>
</organism>
<dbReference type="OrthoDB" id="5397827at2759"/>
<reference evidence="1 2" key="1">
    <citation type="journal article" date="2012" name="Eukaryot. Cell">
        <title>Genome sequence of the fungus Glarea lozoyensis: the first genome sequence of a species from the Helotiaceae family.</title>
        <authorList>
            <person name="Youssar L."/>
            <person name="Gruening B.A."/>
            <person name="Erxleben A."/>
            <person name="Guenther S."/>
            <person name="Huettel W."/>
        </authorList>
    </citation>
    <scope>NUCLEOTIDE SEQUENCE [LARGE SCALE GENOMIC DNA]</scope>
    <source>
        <strain evidence="2">ATCC 74030 / MF5533</strain>
    </source>
</reference>
<comment type="caution">
    <text evidence="1">The sequence shown here is derived from an EMBL/GenBank/DDBJ whole genome shotgun (WGS) entry which is preliminary data.</text>
</comment>
<dbReference type="AlphaFoldDB" id="H0EMG4"/>
<dbReference type="InParanoid" id="H0EMG4"/>
<dbReference type="EMBL" id="AGUE01000089">
    <property type="protein sequence ID" value="EHL00304.1"/>
    <property type="molecule type" value="Genomic_DNA"/>
</dbReference>
<sequence>MASSAALIPRFLLPRQGAIWLRASSVRNASNKASSASKKVPKKASSPPAAAATTVYFNNLKRSSPYADLLPGLSDVFFHPIQSTRTFGEVIRLTGDYNTIQTMERRKAKVEDVTKRDAYRKAHGLDKDEGFGGWTARAAGEEMGGGLRVPDEKPKVAEVAVDGKAQTEDEKKILNLGGGKLMLPDGTIVLEKAYTAEPVVEKKPLRKWLGIWRLVALKYTHEGYQFTVMFAVPGLPQTRAHPCLQFQVFLQQELINHFRLGKLGCTYYQSAGF</sequence>